<dbReference type="AlphaFoldDB" id="A0A6J7JAN6"/>
<evidence type="ECO:0000256" key="4">
    <source>
        <dbReference type="ARBA" id="ARBA00022679"/>
    </source>
</evidence>
<dbReference type="GO" id="GO:1901137">
    <property type="term" value="P:carbohydrate derivative biosynthetic process"/>
    <property type="evidence" value="ECO:0007669"/>
    <property type="project" value="UniProtKB-ARBA"/>
</dbReference>
<organism evidence="8">
    <name type="scientific">freshwater metagenome</name>
    <dbReference type="NCBI Taxonomy" id="449393"/>
    <lineage>
        <taxon>unclassified sequences</taxon>
        <taxon>metagenomes</taxon>
        <taxon>ecological metagenomes</taxon>
    </lineage>
</organism>
<keyword evidence="6" id="KW-0012">Acyltransferase</keyword>
<dbReference type="CDD" id="cd07984">
    <property type="entry name" value="LPLAT_LABLAT-like"/>
    <property type="match status" value="1"/>
</dbReference>
<evidence type="ECO:0000256" key="2">
    <source>
        <dbReference type="ARBA" id="ARBA00022475"/>
    </source>
</evidence>
<keyword evidence="2" id="KW-1003">Cell membrane</keyword>
<dbReference type="Pfam" id="PF03279">
    <property type="entry name" value="Lip_A_acyltrans"/>
    <property type="match status" value="1"/>
</dbReference>
<evidence type="ECO:0000256" key="6">
    <source>
        <dbReference type="ARBA" id="ARBA00023315"/>
    </source>
</evidence>
<protein>
    <submittedName>
        <fullName evidence="8">Unannotated protein</fullName>
    </submittedName>
</protein>
<evidence type="ECO:0000313" key="8">
    <source>
        <dbReference type="EMBL" id="CAB4940378.1"/>
    </source>
</evidence>
<dbReference type="PANTHER" id="PTHR30606:SF10">
    <property type="entry name" value="PHOSPHATIDYLINOSITOL MANNOSIDE ACYLTRANSFERASE"/>
    <property type="match status" value="1"/>
</dbReference>
<keyword evidence="4" id="KW-0808">Transferase</keyword>
<evidence type="ECO:0000256" key="1">
    <source>
        <dbReference type="ARBA" id="ARBA00004533"/>
    </source>
</evidence>
<keyword evidence="5" id="KW-0472">Membrane</keyword>
<dbReference type="PANTHER" id="PTHR30606">
    <property type="entry name" value="LIPID A BIOSYNTHESIS LAUROYL ACYLTRANSFERASE"/>
    <property type="match status" value="1"/>
</dbReference>
<evidence type="ECO:0000256" key="5">
    <source>
        <dbReference type="ARBA" id="ARBA00023136"/>
    </source>
</evidence>
<comment type="subcellular location">
    <subcellularLocation>
        <location evidence="1">Cell inner membrane</location>
    </subcellularLocation>
</comment>
<dbReference type="EMBL" id="CAFBNC010000061">
    <property type="protein sequence ID" value="CAB4940378.1"/>
    <property type="molecule type" value="Genomic_DNA"/>
</dbReference>
<evidence type="ECO:0000313" key="7">
    <source>
        <dbReference type="EMBL" id="CAB4322897.1"/>
    </source>
</evidence>
<dbReference type="NCBIfam" id="NF005919">
    <property type="entry name" value="PRK07920.1"/>
    <property type="match status" value="1"/>
</dbReference>
<keyword evidence="3" id="KW-0997">Cell inner membrane</keyword>
<name>A0A6J7JAN6_9ZZZZ</name>
<accession>A0A6J7JAN6</accession>
<dbReference type="InterPro" id="IPR004960">
    <property type="entry name" value="LipA_acyltrans"/>
</dbReference>
<dbReference type="GO" id="GO:0005886">
    <property type="term" value="C:plasma membrane"/>
    <property type="evidence" value="ECO:0007669"/>
    <property type="project" value="UniProtKB-SubCell"/>
</dbReference>
<proteinExistence type="predicted"/>
<evidence type="ECO:0000256" key="3">
    <source>
        <dbReference type="ARBA" id="ARBA00022519"/>
    </source>
</evidence>
<reference evidence="8" key="1">
    <citation type="submission" date="2020-05" db="EMBL/GenBank/DDBJ databases">
        <authorList>
            <person name="Chiriac C."/>
            <person name="Salcher M."/>
            <person name="Ghai R."/>
            <person name="Kavagutti S V."/>
        </authorList>
    </citation>
    <scope>NUCLEOTIDE SEQUENCE</scope>
</reference>
<dbReference type="EMBL" id="CAEMXZ010000019">
    <property type="protein sequence ID" value="CAB4322897.1"/>
    <property type="molecule type" value="Genomic_DNA"/>
</dbReference>
<gene>
    <name evidence="7" type="ORF">UFOPK1392_00638</name>
    <name evidence="8" type="ORF">UFOPK3733_01258</name>
</gene>
<dbReference type="GO" id="GO:0008610">
    <property type="term" value="P:lipid biosynthetic process"/>
    <property type="evidence" value="ECO:0007669"/>
    <property type="project" value="UniProtKB-ARBA"/>
</dbReference>
<sequence length="315" mass="35084">MALDIVTAAYRAGAFASRTLPLRLADLTANGLSRTVARVSRERRMIVARHLQRVRPELDGRALRRAVDETFESYARYWVESFRLPDMSPEQVDAGFVVENFEYIKDAIDAGTGVVVTMPHLGGWDWSGFWLTSVRGYEVTVVVEAVEPPALFEFFASFRRELGINVIALGPSSGTEILRALARNHVVCLLADRDINGDGIELEMFGEVTSIPAGPAMLALRSGAPLLTAAIYFEGAHGHRAVVQPPLDTERRGRLRDDVDRVTHEMVDRLEGLIRRAPEQWHLQQPNWPSDYELLEAIGKPHPRPAAGPASRREV</sequence>
<dbReference type="GO" id="GO:0016746">
    <property type="term" value="F:acyltransferase activity"/>
    <property type="evidence" value="ECO:0007669"/>
    <property type="project" value="UniProtKB-KW"/>
</dbReference>